<feature type="compositionally biased region" description="Low complexity" evidence="1">
    <location>
        <begin position="262"/>
        <end position="273"/>
    </location>
</feature>
<proteinExistence type="predicted"/>
<accession>A0ABM3W4G1</accession>
<evidence type="ECO:0000256" key="1">
    <source>
        <dbReference type="SAM" id="MobiDB-lite"/>
    </source>
</evidence>
<organism evidence="2 3">
    <name type="scientific">Erinaceus europaeus</name>
    <name type="common">Western European hedgehog</name>
    <dbReference type="NCBI Taxonomy" id="9365"/>
    <lineage>
        <taxon>Eukaryota</taxon>
        <taxon>Metazoa</taxon>
        <taxon>Chordata</taxon>
        <taxon>Craniata</taxon>
        <taxon>Vertebrata</taxon>
        <taxon>Euteleostomi</taxon>
        <taxon>Mammalia</taxon>
        <taxon>Eutheria</taxon>
        <taxon>Laurasiatheria</taxon>
        <taxon>Eulipotyphla</taxon>
        <taxon>Erinaceidae</taxon>
        <taxon>Erinaceinae</taxon>
        <taxon>Erinaceus</taxon>
    </lineage>
</organism>
<evidence type="ECO:0000313" key="3">
    <source>
        <dbReference type="RefSeq" id="XP_060031472.1"/>
    </source>
</evidence>
<dbReference type="GeneID" id="103127267"/>
<dbReference type="PANTHER" id="PTHR37366">
    <property type="entry name" value="SPERM ACROSOME MEMBRANE-ASSOCIATED PROTEIN 6"/>
    <property type="match status" value="1"/>
</dbReference>
<dbReference type="Proteomes" id="UP001652624">
    <property type="component" value="Chromosome 2"/>
</dbReference>
<reference evidence="2" key="1">
    <citation type="submission" date="2025-05" db="UniProtKB">
        <authorList>
            <consortium name="RefSeq"/>
        </authorList>
    </citation>
    <scope>NUCLEOTIDE SEQUENCE [LARGE SCALE GENOMIC DNA]</scope>
</reference>
<sequence>MSRVTETPEMAPVAPASKVPSALGVLAALGVPAWACLLCFTDYEDRLRICHIFAGREGPELHRCREALTNAFKVLQDTEINYEERAHLHDTFSQMTHSLEEIATAQGSFEVAFPDAVEKVQKVIMQLKEAPPCIPPCGLQEASRRFRCRGCYSALCDLPLDCPGCDSDSGSPGSVLLHRGLSTAQGRDLLFLEVCSRRSSDPGPDVLPRLTALERVPGAHPAGAARAPGHLLLRDRSRPEAAGAALLLPERDRPAPAQGDQAAGRLPGRAALGAAGGGGDGALEAQPGRAAGLARGPDAPKPAPDGRPGGLRSRLCHHAGMVVYSMVLQRLMTKDFRCNYQHKINTAPGLRLASSAPSSQHPLLVSVPVFFFFFISLLRNECFTFKYNRSYMHNISPFNITIQPPLGPLSSFLDLYSPHPPTPVSFTLMRYANSNTTAPLSSGLWWCRGLNLGLWSLKA</sequence>
<name>A0ABM3W4G1_ERIEU</name>
<dbReference type="InterPro" id="IPR034549">
    <property type="entry name" value="SPACA6"/>
</dbReference>
<dbReference type="RefSeq" id="XP_060031472.1">
    <property type="nucleotide sequence ID" value="XM_060175489.1"/>
</dbReference>
<reference evidence="3" key="2">
    <citation type="submission" date="2025-08" db="UniProtKB">
        <authorList>
            <consortium name="RefSeq"/>
        </authorList>
    </citation>
    <scope>IDENTIFICATION</scope>
</reference>
<protein>
    <submittedName>
        <fullName evidence="3">Sperm acrosome membrane-associated protein 6 isoform X1</fullName>
    </submittedName>
</protein>
<gene>
    <name evidence="3" type="primary">SPACA6</name>
</gene>
<dbReference type="PANTHER" id="PTHR37366:SF1">
    <property type="entry name" value="SPERM ACROSOME MEMBRANE-ASSOCIATED PROTEIN 6"/>
    <property type="match status" value="1"/>
</dbReference>
<feature type="region of interest" description="Disordered" evidence="1">
    <location>
        <begin position="247"/>
        <end position="311"/>
    </location>
</feature>
<keyword evidence="2" id="KW-1185">Reference proteome</keyword>
<evidence type="ECO:0000313" key="2">
    <source>
        <dbReference type="Proteomes" id="UP001652624"/>
    </source>
</evidence>